<dbReference type="InterPro" id="IPR011460">
    <property type="entry name" value="Lcl_C"/>
</dbReference>
<feature type="domain" description="Lcl C-terminal" evidence="2">
    <location>
        <begin position="331"/>
        <end position="469"/>
    </location>
</feature>
<dbReference type="Proteomes" id="UP000178873">
    <property type="component" value="Unassembled WGS sequence"/>
</dbReference>
<gene>
    <name evidence="3" type="ORF">A2664_02180</name>
</gene>
<dbReference type="EMBL" id="MHRF01000007">
    <property type="protein sequence ID" value="OHA18251.1"/>
    <property type="molecule type" value="Genomic_DNA"/>
</dbReference>
<name>A0A1G2M5D8_9BACT</name>
<evidence type="ECO:0000256" key="1">
    <source>
        <dbReference type="SAM" id="SignalP"/>
    </source>
</evidence>
<protein>
    <recommendedName>
        <fullName evidence="2">Lcl C-terminal domain-containing protein</fullName>
    </recommendedName>
</protein>
<proteinExistence type="predicted"/>
<organism evidence="3 4">
    <name type="scientific">Candidatus Taylorbacteria bacterium RIFCSPHIGHO2_01_FULL_46_22b</name>
    <dbReference type="NCBI Taxonomy" id="1802301"/>
    <lineage>
        <taxon>Bacteria</taxon>
        <taxon>Candidatus Tayloriibacteriota</taxon>
    </lineage>
</organism>
<dbReference type="STRING" id="1802301.A2664_02180"/>
<feature type="chain" id="PRO_5009583612" description="Lcl C-terminal domain-containing protein" evidence="1">
    <location>
        <begin position="37"/>
        <end position="469"/>
    </location>
</feature>
<dbReference type="AlphaFoldDB" id="A0A1G2M5D8"/>
<reference evidence="3 4" key="1">
    <citation type="journal article" date="2016" name="Nat. Commun.">
        <title>Thousands of microbial genomes shed light on interconnected biogeochemical processes in an aquifer system.</title>
        <authorList>
            <person name="Anantharaman K."/>
            <person name="Brown C.T."/>
            <person name="Hug L.A."/>
            <person name="Sharon I."/>
            <person name="Castelle C.J."/>
            <person name="Probst A.J."/>
            <person name="Thomas B.C."/>
            <person name="Singh A."/>
            <person name="Wilkins M.J."/>
            <person name="Karaoz U."/>
            <person name="Brodie E.L."/>
            <person name="Williams K.H."/>
            <person name="Hubbard S.S."/>
            <person name="Banfield J.F."/>
        </authorList>
    </citation>
    <scope>NUCLEOTIDE SEQUENCE [LARGE SCALE GENOMIC DNA]</scope>
</reference>
<sequence>MNKKIKNIKIKTVLRETAIIALSLLAVLSVATTAHAGSLTPSASPTAQSYTFSDILARLVANTSATAGNHSLNATTTPQATFPTLTQLYNAIPTIYAGDFLASSTYFGVTGSVAVKTGNTAVASSSAQSTSLIFTIPTGYYSGADSVTVSTTSASFIAANIANGTYLFGITGTLTGYAYGGNSIDQVLTTATGTPGNYNPSNLIASNVKSGITFGTSTTGSLLPSGGTASPSDVTSGKTFFGSSQTDWNLQTGTASIIDYSLWNLQTIDDWLCSGATSCTSPTRTEYTAEEGTWSNVSGSPFNAGFATSSTPLNYFPVGAQVYLMSGVVKQDNRTGLWWSDAASTGAVTAVATSTTNIFTLTGSAGVGDGTRPWDTATTTVTNGNSINFCNALNDISFGGHTDWYLPTQKQLMQAYINGSANNLPNPGFNFWSSTELYNNTAYAWTVYLGFGTTNPNTKALSNYVRCVR</sequence>
<keyword evidence="1" id="KW-0732">Signal</keyword>
<evidence type="ECO:0000313" key="3">
    <source>
        <dbReference type="EMBL" id="OHA18251.1"/>
    </source>
</evidence>
<dbReference type="Pfam" id="PF07603">
    <property type="entry name" value="Lcl_C"/>
    <property type="match status" value="1"/>
</dbReference>
<feature type="signal peptide" evidence="1">
    <location>
        <begin position="1"/>
        <end position="36"/>
    </location>
</feature>
<comment type="caution">
    <text evidence="3">The sequence shown here is derived from an EMBL/GenBank/DDBJ whole genome shotgun (WGS) entry which is preliminary data.</text>
</comment>
<accession>A0A1G2M5D8</accession>
<evidence type="ECO:0000259" key="2">
    <source>
        <dbReference type="Pfam" id="PF07603"/>
    </source>
</evidence>
<evidence type="ECO:0000313" key="4">
    <source>
        <dbReference type="Proteomes" id="UP000178873"/>
    </source>
</evidence>